<dbReference type="InterPro" id="IPR036259">
    <property type="entry name" value="MFS_trans_sf"/>
</dbReference>
<dbReference type="AlphaFoldDB" id="A0A365PXF6"/>
<evidence type="ECO:0000313" key="12">
    <source>
        <dbReference type="Proteomes" id="UP000252554"/>
    </source>
</evidence>
<dbReference type="Proteomes" id="UP000252554">
    <property type="component" value="Unassembled WGS sequence"/>
</dbReference>
<dbReference type="GO" id="GO:0005886">
    <property type="term" value="C:plasma membrane"/>
    <property type="evidence" value="ECO:0007669"/>
    <property type="project" value="UniProtKB-SubCell"/>
</dbReference>
<dbReference type="GO" id="GO:0015293">
    <property type="term" value="F:symporter activity"/>
    <property type="evidence" value="ECO:0007669"/>
    <property type="project" value="UniProtKB-KW"/>
</dbReference>
<reference evidence="11 12" key="1">
    <citation type="submission" date="2018-06" db="EMBL/GenBank/DDBJ databases">
        <title>Whole genome sequencing of four bacterial strains from South Shetland trench revealing bio-synthetic gene clusters.</title>
        <authorList>
            <person name="Abdel-Mageed W.M."/>
            <person name="Lehri B."/>
            <person name="Jarmusch S.A."/>
            <person name="Miranda K."/>
            <person name="Goodfellow M."/>
            <person name="Jaspars M."/>
            <person name="Karlyshev A.V."/>
        </authorList>
    </citation>
    <scope>NUCLEOTIDE SEQUENCE [LARGE SCALE GENOMIC DNA]</scope>
    <source>
        <strain evidence="11 12">SST2</strain>
    </source>
</reference>
<dbReference type="InterPro" id="IPR011701">
    <property type="entry name" value="MFS"/>
</dbReference>
<keyword evidence="5" id="KW-0769">Symport</keyword>
<accession>A0A365PXF6</accession>
<feature type="transmembrane region" description="Helical" evidence="8">
    <location>
        <begin position="181"/>
        <end position="200"/>
    </location>
</feature>
<keyword evidence="6 8" id="KW-1133">Transmembrane helix</keyword>
<dbReference type="InterPro" id="IPR020846">
    <property type="entry name" value="MFS_dom"/>
</dbReference>
<sequence length="415" mass="44357">MPWRVIWAAAIGNGLITYDFTVYSFSAVIIGKLFFPADNPMASLLLSLLTFGAGFALRPIGALLIGHLADRKGRKPALLLSIALMLLGTGVIAFAPTYDAIGVSAMLLMVGARLIQGFAAGGEIGVASVVLMELAPRAQRCFIVSWRSSSQVLAALLGALVGAALTFSLSPDAMLAWGWRLPFILGLLLGPVGWYLRYHLIEQASTAPQRPSLKRVLTQRVRTLCLGIALMAAPTSGIYLLVYYMPTYLVRSLGLSSGVSLLSACASSLAIVITLPLLARLADRQVGRKPTQYATMLASMLLLFPVFALLVEGVREVASILLIAGYSALLMGNNAVMTVMMVEAFAVQERATGTSIMYSVGVTLFGGFCPFIVTWLIHATGSLMVPAWYLLGALCVSLYALYRFPENPRPADSAI</sequence>
<organism evidence="11 12">
    <name type="scientific">Stutzerimonas zhaodongensis</name>
    <dbReference type="NCBI Taxonomy" id="1176257"/>
    <lineage>
        <taxon>Bacteria</taxon>
        <taxon>Pseudomonadati</taxon>
        <taxon>Pseudomonadota</taxon>
        <taxon>Gammaproteobacteria</taxon>
        <taxon>Pseudomonadales</taxon>
        <taxon>Pseudomonadaceae</taxon>
        <taxon>Stutzerimonas</taxon>
    </lineage>
</organism>
<keyword evidence="7 8" id="KW-0472">Membrane</keyword>
<feature type="transmembrane region" description="Helical" evidence="8">
    <location>
        <begin position="7"/>
        <end position="35"/>
    </location>
</feature>
<keyword evidence="3" id="KW-1003">Cell membrane</keyword>
<keyword evidence="2" id="KW-0813">Transport</keyword>
<evidence type="ECO:0000256" key="3">
    <source>
        <dbReference type="ARBA" id="ARBA00022475"/>
    </source>
</evidence>
<feature type="transmembrane region" description="Helical" evidence="8">
    <location>
        <begin position="77"/>
        <end position="95"/>
    </location>
</feature>
<evidence type="ECO:0000256" key="7">
    <source>
        <dbReference type="ARBA" id="ARBA00023136"/>
    </source>
</evidence>
<evidence type="ECO:0000313" key="11">
    <source>
        <dbReference type="EMBL" id="RBA60493.1"/>
    </source>
</evidence>
<feature type="transmembrane region" description="Helical" evidence="8">
    <location>
        <begin position="257"/>
        <end position="281"/>
    </location>
</feature>
<feature type="transmembrane region" description="Helical" evidence="8">
    <location>
        <begin position="101"/>
        <end position="131"/>
    </location>
</feature>
<dbReference type="PANTHER" id="PTHR43528">
    <property type="entry name" value="ALPHA-KETOGLUTARATE PERMEASE"/>
    <property type="match status" value="1"/>
</dbReference>
<dbReference type="SUPFAM" id="SSF103473">
    <property type="entry name" value="MFS general substrate transporter"/>
    <property type="match status" value="1"/>
</dbReference>
<dbReference type="EMBL" id="QNTV01000003">
    <property type="protein sequence ID" value="RBA60493.1"/>
    <property type="molecule type" value="Genomic_DNA"/>
</dbReference>
<evidence type="ECO:0000259" key="9">
    <source>
        <dbReference type="PROSITE" id="PS50850"/>
    </source>
</evidence>
<dbReference type="InterPro" id="IPR051084">
    <property type="entry name" value="H+-coupled_symporters"/>
</dbReference>
<keyword evidence="4 8" id="KW-0812">Transmembrane</keyword>
<feature type="transmembrane region" description="Helical" evidence="8">
    <location>
        <begin position="383"/>
        <end position="402"/>
    </location>
</feature>
<evidence type="ECO:0000256" key="4">
    <source>
        <dbReference type="ARBA" id="ARBA00022692"/>
    </source>
</evidence>
<protein>
    <submittedName>
        <fullName evidence="11">MFS transporter</fullName>
    </submittedName>
</protein>
<feature type="transmembrane region" description="Helical" evidence="8">
    <location>
        <begin position="221"/>
        <end position="245"/>
    </location>
</feature>
<feature type="transmembrane region" description="Helical" evidence="8">
    <location>
        <begin position="41"/>
        <end position="65"/>
    </location>
</feature>
<evidence type="ECO:0000256" key="2">
    <source>
        <dbReference type="ARBA" id="ARBA00022448"/>
    </source>
</evidence>
<evidence type="ECO:0000256" key="6">
    <source>
        <dbReference type="ARBA" id="ARBA00022989"/>
    </source>
</evidence>
<comment type="subcellular location">
    <subcellularLocation>
        <location evidence="1">Cell membrane</location>
        <topology evidence="1">Multi-pass membrane protein</topology>
    </subcellularLocation>
</comment>
<feature type="domain" description="Major facilitator superfamily (MFS) profile" evidence="9">
    <location>
        <begin position="5"/>
        <end position="410"/>
    </location>
</feature>
<evidence type="ECO:0000313" key="13">
    <source>
        <dbReference type="Proteomes" id="UP000683436"/>
    </source>
</evidence>
<keyword evidence="13" id="KW-1185">Reference proteome</keyword>
<reference evidence="10 13" key="2">
    <citation type="submission" date="2021-06" db="EMBL/GenBank/DDBJ databases">
        <title>Microbial metabolic specificity influences pelagic lipid remineralization.</title>
        <authorList>
            <person name="Behrendt L."/>
            <person name="Hunter J.E."/>
            <person name="Alcolombri U."/>
            <person name="Smriga S."/>
            <person name="Mincer T."/>
            <person name="Lowenstein D.P."/>
            <person name="Peaudecerf F.J."/>
            <person name="Fernandez V.I."/>
            <person name="Fredricks H."/>
            <person name="Almblad H."/>
            <person name="Harrison J.J."/>
            <person name="Stocker R."/>
            <person name="Van Mooy B.A.S."/>
        </authorList>
    </citation>
    <scope>NUCLEOTIDE SEQUENCE [LARGE SCALE GENOMIC DNA]</scope>
    <source>
        <strain evidence="10 13">A252</strain>
    </source>
</reference>
<evidence type="ECO:0000313" key="10">
    <source>
        <dbReference type="EMBL" id="QWV19200.1"/>
    </source>
</evidence>
<gene>
    <name evidence="11" type="ORF">DQ403_06315</name>
    <name evidence="10" type="ORF">KQ248_02930</name>
</gene>
<dbReference type="Proteomes" id="UP000683436">
    <property type="component" value="Chromosome"/>
</dbReference>
<evidence type="ECO:0000256" key="8">
    <source>
        <dbReference type="SAM" id="Phobius"/>
    </source>
</evidence>
<feature type="transmembrane region" description="Helical" evidence="8">
    <location>
        <begin position="356"/>
        <end position="377"/>
    </location>
</feature>
<dbReference type="Pfam" id="PF07690">
    <property type="entry name" value="MFS_1"/>
    <property type="match status" value="1"/>
</dbReference>
<evidence type="ECO:0000256" key="5">
    <source>
        <dbReference type="ARBA" id="ARBA00022847"/>
    </source>
</evidence>
<feature type="transmembrane region" description="Helical" evidence="8">
    <location>
        <begin position="317"/>
        <end position="336"/>
    </location>
</feature>
<dbReference type="PANTHER" id="PTHR43528:SF3">
    <property type="entry name" value="CITRATE-PROTON SYMPORTER"/>
    <property type="match status" value="1"/>
</dbReference>
<proteinExistence type="predicted"/>
<feature type="transmembrane region" description="Helical" evidence="8">
    <location>
        <begin position="152"/>
        <end position="169"/>
    </location>
</feature>
<name>A0A365PXF6_9GAMM</name>
<dbReference type="PROSITE" id="PS50850">
    <property type="entry name" value="MFS"/>
    <property type="match status" value="1"/>
</dbReference>
<dbReference type="Gene3D" id="1.20.1250.20">
    <property type="entry name" value="MFS general substrate transporter like domains"/>
    <property type="match status" value="2"/>
</dbReference>
<evidence type="ECO:0000256" key="1">
    <source>
        <dbReference type="ARBA" id="ARBA00004651"/>
    </source>
</evidence>
<dbReference type="EMBL" id="CP076683">
    <property type="protein sequence ID" value="QWV19200.1"/>
    <property type="molecule type" value="Genomic_DNA"/>
</dbReference>
<feature type="transmembrane region" description="Helical" evidence="8">
    <location>
        <begin position="293"/>
        <end position="311"/>
    </location>
</feature>